<feature type="region of interest" description="Disordered" evidence="1">
    <location>
        <begin position="624"/>
        <end position="891"/>
    </location>
</feature>
<sequence length="1840" mass="205254">SVHLQDAPFSRVRSIAISFINRLHLSSNAFRMPTSTIIERQSSNTEYHPVEELKGDIWIAHSRIVSTIPSSCFPSPLRKMELINVTTDAIGTNAVSGLMIDAVLIADSQIGEIAEHAFQQRSLVTSFTIRNTTIQRIRGRALSCAATSFILSDSKIGTIESLGVSMPAAKNSICNNDITLIKNGAFHMKSWNDLEIRNNTIGTVEKNAFINIRQPQLEVFEDKSVPIRFVIAENNVKNAQVGAFVFSAQTAMPTLEDNFFWHLCDCDLNKWSADLTQAVRSTDVAEVESLYQNNTAETGALWIGSALYNNSFCQVQPTESLCFAIQESFLPMANYTDYYCPKTRAAIECITSTSSKSEATGISKIQTDIESEQVSQTEVKKLDNRILMIIVLTVGLAILILIGATTILLVKKREHDKRRRSGSRDSEGLVTCSPLLMAHEEAGAMRSGSISKLSIADYKTSLLPPPEAEQQAMSLASQATDVTDIEDVLMDNKKDCFDSKTIDRGIQTDSQAMETITEDFAEAVLAAIKDKLQISPTYSEVRDKLFPKLDDLIRTPSDAANTGDLYTKPWLAEHDDNNEPIYSSILPKTNSFTTDKVANKIDSLTKAGLPPVSLDLTKPTAEEILNSLKSPPRTSSTSSQSSEEPRSPKFQTYNKKDAYFSETDSEKRGTRKTWVIQEPTKGKSLTPRTPVAKWPPPGYDATLKPLDTTKPAPRKSSGALSPTRPSTSPSFEKSTVASPPLKKDIKPAWRNGSLSQTTPVRKASREPLAVDPPKSLRKGSLKEGDSPLQSERRRSVRFSQGNTVSPIVAEYQSPSDALKESDPLSKTCETANPAKTSLNLDNYSLPRDQISNKQPVTYSEVSREVPLVQRPLPKRPDSDEPRESPSTKETENFYEQLNSTLLVFFAILLNIDGQKEPIHYSSMSQFNRSSYPGKTVYTPLLRPASDDDSPTYIIAPSGRKGYFPVKSLCDLMICNCIKAKIDCNCESEETGLEISPNANWIPLKTEEFRLQNCGYIGLRSGSFSSLRKIKTIEFSNIKHIVIEQKGLNMQAPESQPYFRKIMFSSCQIMIKQKNSISGYLGDIFFNNVTIPNISSGTFESVHAKSLTLFEVHAFEIDEDGFRNCEITNLNVTACKILTFEKNSLNIRQVETAIFKDNEIVNINEKGIQILGSSTINTKFWFINNLIGNISQSGLIVSNIGSILLVQNLFKFVTKNAFIHLETTKRKGQFQFAKNELISYEQGALVLSEEFEFIDVKLPDPCTCKLTPSIAAQWLIAASDIEQKKNLKTTKHFNSRQMEGALMCKGKLKDSMYIQEYQNKFCRQQRVTTKTICDLQQICMCSPLLGTSITKIRIDCKCGNKTGLDISTLAGPGKLPADTEEINVEGCIQVNIRSEAFTYLKHLVSVTFSNITVMKIAPNGLFINPPKPSLEIKFENVNLHPEYPNSLRGNVGSITFKGVAFKAPLVLAFFNALSASKLSFEECKILDIQKGSFQNTRVSSLIFKDSKILSISERGISIVVENSVIFSGNHIGDWNTGGIDIVWNQGQNIGGEIYLINNTIENMYQNSILTKCLGPVTIQNNIFAYVQAYAFHRLQHESTSTSEFKFENNELKHYDRNVVIVPPYFIVSSLKLPDECSCSFLRKAEQLIAESSIRNGEKRIKRIVHEANKTDGPKKPSVKDILLCHSKKSKHILLSKYEKEVCETGDSENLIFKIAIPITAIFLLVVLVLTAVILYCRTRELQKKNKTTEHLQEQITSLHILGPIIWSKKRRNSQIQHGNVKEDSNTISRFEQTIPKKADRADSWVLGVNGERVRQETLHFSSETTEAIEEPHVYVVLDANN</sequence>
<feature type="compositionally biased region" description="Polar residues" evidence="1">
    <location>
        <begin position="849"/>
        <end position="860"/>
    </location>
</feature>
<feature type="compositionally biased region" description="Basic and acidic residues" evidence="1">
    <location>
        <begin position="654"/>
        <end position="668"/>
    </location>
</feature>
<dbReference type="Proteomes" id="UP001187531">
    <property type="component" value="Unassembled WGS sequence"/>
</dbReference>
<feature type="non-terminal residue" evidence="3">
    <location>
        <position position="1"/>
    </location>
</feature>
<keyword evidence="2" id="KW-0472">Membrane</keyword>
<evidence type="ECO:0000313" key="3">
    <source>
        <dbReference type="EMBL" id="KAK2715878.1"/>
    </source>
</evidence>
<feature type="compositionally biased region" description="Low complexity" evidence="1">
    <location>
        <begin position="630"/>
        <end position="642"/>
    </location>
</feature>
<feature type="compositionally biased region" description="Basic and acidic residues" evidence="1">
    <location>
        <begin position="874"/>
        <end position="891"/>
    </location>
</feature>
<protein>
    <submittedName>
        <fullName evidence="3">Uncharacterized protein</fullName>
    </submittedName>
</protein>
<name>A0AA88HVF9_ARTSF</name>
<feature type="transmembrane region" description="Helical" evidence="2">
    <location>
        <begin position="386"/>
        <end position="410"/>
    </location>
</feature>
<evidence type="ECO:0000256" key="1">
    <source>
        <dbReference type="SAM" id="MobiDB-lite"/>
    </source>
</evidence>
<comment type="caution">
    <text evidence="3">The sequence shown here is derived from an EMBL/GenBank/DDBJ whole genome shotgun (WGS) entry which is preliminary data.</text>
</comment>
<dbReference type="SUPFAM" id="SSF51126">
    <property type="entry name" value="Pectin lyase-like"/>
    <property type="match status" value="1"/>
</dbReference>
<organism evidence="3 4">
    <name type="scientific">Artemia franciscana</name>
    <name type="common">Brine shrimp</name>
    <name type="synonym">Artemia sanfranciscana</name>
    <dbReference type="NCBI Taxonomy" id="6661"/>
    <lineage>
        <taxon>Eukaryota</taxon>
        <taxon>Metazoa</taxon>
        <taxon>Ecdysozoa</taxon>
        <taxon>Arthropoda</taxon>
        <taxon>Crustacea</taxon>
        <taxon>Branchiopoda</taxon>
        <taxon>Anostraca</taxon>
        <taxon>Artemiidae</taxon>
        <taxon>Artemia</taxon>
    </lineage>
</organism>
<proteinExistence type="predicted"/>
<keyword evidence="2" id="KW-1133">Transmembrane helix</keyword>
<dbReference type="InterPro" id="IPR011050">
    <property type="entry name" value="Pectin_lyase_fold/virulence"/>
</dbReference>
<feature type="compositionally biased region" description="Basic and acidic residues" evidence="1">
    <location>
        <begin position="780"/>
        <end position="793"/>
    </location>
</feature>
<dbReference type="EMBL" id="JAVRJZ010000012">
    <property type="protein sequence ID" value="KAK2715878.1"/>
    <property type="molecule type" value="Genomic_DNA"/>
</dbReference>
<dbReference type="InterPro" id="IPR012334">
    <property type="entry name" value="Pectin_lyas_fold"/>
</dbReference>
<dbReference type="Gene3D" id="2.160.20.10">
    <property type="entry name" value="Single-stranded right-handed beta-helix, Pectin lyase-like"/>
    <property type="match status" value="1"/>
</dbReference>
<feature type="compositionally biased region" description="Polar residues" evidence="1">
    <location>
        <begin position="827"/>
        <end position="842"/>
    </location>
</feature>
<evidence type="ECO:0000313" key="4">
    <source>
        <dbReference type="Proteomes" id="UP001187531"/>
    </source>
</evidence>
<accession>A0AA88HVF9</accession>
<gene>
    <name evidence="3" type="ORF">QYM36_010445</name>
</gene>
<reference evidence="3" key="1">
    <citation type="submission" date="2023-07" db="EMBL/GenBank/DDBJ databases">
        <title>Chromosome-level genome assembly of Artemia franciscana.</title>
        <authorList>
            <person name="Jo E."/>
        </authorList>
    </citation>
    <scope>NUCLEOTIDE SEQUENCE</scope>
    <source>
        <tissue evidence="3">Whole body</tissue>
    </source>
</reference>
<keyword evidence="4" id="KW-1185">Reference proteome</keyword>
<feature type="compositionally biased region" description="Polar residues" evidence="1">
    <location>
        <begin position="718"/>
        <end position="737"/>
    </location>
</feature>
<feature type="transmembrane region" description="Helical" evidence="2">
    <location>
        <begin position="1713"/>
        <end position="1735"/>
    </location>
</feature>
<keyword evidence="2" id="KW-0812">Transmembrane</keyword>
<evidence type="ECO:0000256" key="2">
    <source>
        <dbReference type="SAM" id="Phobius"/>
    </source>
</evidence>